<accession>A0A3G8LJB4</accession>
<evidence type="ECO:0000256" key="2">
    <source>
        <dbReference type="ARBA" id="ARBA00022980"/>
    </source>
</evidence>
<evidence type="ECO:0000256" key="5">
    <source>
        <dbReference type="HAMAP-Rule" id="MF_00374"/>
    </source>
</evidence>
<evidence type="ECO:0000256" key="1">
    <source>
        <dbReference type="ARBA" id="ARBA00009254"/>
    </source>
</evidence>
<organism evidence="6 7">
    <name type="scientific">Mycoplasma struthionis</name>
    <dbReference type="NCBI Taxonomy" id="538220"/>
    <lineage>
        <taxon>Bacteria</taxon>
        <taxon>Bacillati</taxon>
        <taxon>Mycoplasmatota</taxon>
        <taxon>Mollicutes</taxon>
        <taxon>Mycoplasmataceae</taxon>
        <taxon>Mycoplasma</taxon>
    </lineage>
</organism>
<comment type="similarity">
    <text evidence="1 5">Belongs to the universal ribosomal protein uL29 family.</text>
</comment>
<dbReference type="GO" id="GO:0022625">
    <property type="term" value="C:cytosolic large ribosomal subunit"/>
    <property type="evidence" value="ECO:0007669"/>
    <property type="project" value="TreeGrafter"/>
</dbReference>
<keyword evidence="2 5" id="KW-0689">Ribosomal protein</keyword>
<dbReference type="HAMAP" id="MF_00374">
    <property type="entry name" value="Ribosomal_uL29"/>
    <property type="match status" value="1"/>
</dbReference>
<dbReference type="FunFam" id="1.10.287.310:FF:000001">
    <property type="entry name" value="50S ribosomal protein L29"/>
    <property type="match status" value="1"/>
</dbReference>
<dbReference type="InterPro" id="IPR036049">
    <property type="entry name" value="Ribosomal_uL29_sf"/>
</dbReference>
<gene>
    <name evidence="5" type="primary">rpmC</name>
    <name evidence="6" type="ORF">EGN60_02055</name>
</gene>
<dbReference type="NCBIfam" id="TIGR00012">
    <property type="entry name" value="L29"/>
    <property type="match status" value="1"/>
</dbReference>
<sequence length="67" mass="7815">MSYKELKNKSTQELKDLLKDLRAELFSLRFKNGTRQLDQTHKIQLVRKDIARALTALQTKLAEGDKK</sequence>
<dbReference type="InterPro" id="IPR001854">
    <property type="entry name" value="Ribosomal_uL29"/>
</dbReference>
<evidence type="ECO:0000256" key="3">
    <source>
        <dbReference type="ARBA" id="ARBA00023274"/>
    </source>
</evidence>
<dbReference type="AlphaFoldDB" id="A0A3G8LJB4"/>
<dbReference type="Pfam" id="PF00831">
    <property type="entry name" value="Ribosomal_L29"/>
    <property type="match status" value="1"/>
</dbReference>
<dbReference type="CDD" id="cd00427">
    <property type="entry name" value="Ribosomal_L29_HIP"/>
    <property type="match status" value="1"/>
</dbReference>
<evidence type="ECO:0000313" key="6">
    <source>
        <dbReference type="EMBL" id="AZG68738.1"/>
    </source>
</evidence>
<dbReference type="PANTHER" id="PTHR10916">
    <property type="entry name" value="60S RIBOSOMAL PROTEIN L35/50S RIBOSOMAL PROTEIN L29"/>
    <property type="match status" value="1"/>
</dbReference>
<dbReference type="Gene3D" id="1.10.287.310">
    <property type="match status" value="1"/>
</dbReference>
<dbReference type="KEGG" id="mstr:EGN60_02055"/>
<dbReference type="RefSeq" id="WP_124724432.1">
    <property type="nucleotide sequence ID" value="NZ_CP034044.1"/>
</dbReference>
<dbReference type="GO" id="GO:0003735">
    <property type="term" value="F:structural constituent of ribosome"/>
    <property type="evidence" value="ECO:0007669"/>
    <property type="project" value="InterPro"/>
</dbReference>
<dbReference type="PANTHER" id="PTHR10916:SF0">
    <property type="entry name" value="LARGE RIBOSOMAL SUBUNIT PROTEIN UL29C"/>
    <property type="match status" value="1"/>
</dbReference>
<proteinExistence type="inferred from homology"/>
<name>A0A3G8LJB4_9MOLU</name>
<keyword evidence="3 5" id="KW-0687">Ribonucleoprotein</keyword>
<dbReference type="EMBL" id="CP034044">
    <property type="protein sequence ID" value="AZG68738.1"/>
    <property type="molecule type" value="Genomic_DNA"/>
</dbReference>
<dbReference type="GO" id="GO:0006412">
    <property type="term" value="P:translation"/>
    <property type="evidence" value="ECO:0007669"/>
    <property type="project" value="UniProtKB-UniRule"/>
</dbReference>
<evidence type="ECO:0000256" key="4">
    <source>
        <dbReference type="ARBA" id="ARBA00035204"/>
    </source>
</evidence>
<dbReference type="Proteomes" id="UP000275883">
    <property type="component" value="Chromosome"/>
</dbReference>
<keyword evidence="7" id="KW-1185">Reference proteome</keyword>
<protein>
    <recommendedName>
        <fullName evidence="4 5">Large ribosomal subunit protein uL29</fullName>
    </recommendedName>
</protein>
<evidence type="ECO:0000313" key="7">
    <source>
        <dbReference type="Proteomes" id="UP000275883"/>
    </source>
</evidence>
<dbReference type="OrthoDB" id="9815192at2"/>
<dbReference type="SUPFAM" id="SSF46561">
    <property type="entry name" value="Ribosomal protein L29 (L29p)"/>
    <property type="match status" value="1"/>
</dbReference>
<reference evidence="6 7" key="1">
    <citation type="submission" date="2018-11" db="EMBL/GenBank/DDBJ databases">
        <title>Genome sequence of Mycoplasma struthionis sp. nov.</title>
        <authorList>
            <person name="Spergser J."/>
        </authorList>
    </citation>
    <scope>NUCLEOTIDE SEQUENCE [LARGE SCALE GENOMIC DNA]</scope>
    <source>
        <strain evidence="6 7">237IA</strain>
    </source>
</reference>
<dbReference type="InterPro" id="IPR050063">
    <property type="entry name" value="Ribosomal_protein_uL29"/>
</dbReference>